<gene>
    <name evidence="1" type="ORF">S01H4_37479</name>
</gene>
<organism evidence="1">
    <name type="scientific">marine sediment metagenome</name>
    <dbReference type="NCBI Taxonomy" id="412755"/>
    <lineage>
        <taxon>unclassified sequences</taxon>
        <taxon>metagenomes</taxon>
        <taxon>ecological metagenomes</taxon>
    </lineage>
</organism>
<dbReference type="AlphaFoldDB" id="X1BZY0"/>
<reference evidence="1" key="1">
    <citation type="journal article" date="2014" name="Front. Microbiol.">
        <title>High frequency of phylogenetically diverse reductive dehalogenase-homologous genes in deep subseafloor sedimentary metagenomes.</title>
        <authorList>
            <person name="Kawai M."/>
            <person name="Futagami T."/>
            <person name="Toyoda A."/>
            <person name="Takaki Y."/>
            <person name="Nishi S."/>
            <person name="Hori S."/>
            <person name="Arai W."/>
            <person name="Tsubouchi T."/>
            <person name="Morono Y."/>
            <person name="Uchiyama I."/>
            <person name="Ito T."/>
            <person name="Fujiyama A."/>
            <person name="Inagaki F."/>
            <person name="Takami H."/>
        </authorList>
    </citation>
    <scope>NUCLEOTIDE SEQUENCE</scope>
    <source>
        <strain evidence="1">Expedition CK06-06</strain>
    </source>
</reference>
<sequence>PRYLVKHKGDDYNMRKGNVRKERNERDKKIFAILDILAKKFMELIDGQIEQLKRWSNPIPLKDLKESKDWFKDLAENKGKEDPK</sequence>
<accession>X1BZY0</accession>
<proteinExistence type="predicted"/>
<comment type="caution">
    <text evidence="1">The sequence shown here is derived from an EMBL/GenBank/DDBJ whole genome shotgun (WGS) entry which is preliminary data.</text>
</comment>
<evidence type="ECO:0000313" key="1">
    <source>
        <dbReference type="EMBL" id="GAH00542.1"/>
    </source>
</evidence>
<dbReference type="EMBL" id="BART01020136">
    <property type="protein sequence ID" value="GAH00542.1"/>
    <property type="molecule type" value="Genomic_DNA"/>
</dbReference>
<protein>
    <submittedName>
        <fullName evidence="1">Uncharacterized protein</fullName>
    </submittedName>
</protein>
<feature type="non-terminal residue" evidence="1">
    <location>
        <position position="1"/>
    </location>
</feature>
<name>X1BZY0_9ZZZZ</name>